<keyword evidence="9" id="KW-1185">Reference proteome</keyword>
<evidence type="ECO:0000256" key="2">
    <source>
        <dbReference type="ARBA" id="ARBA00022475"/>
    </source>
</evidence>
<protein>
    <submittedName>
        <fullName evidence="8">FtsX-like permease family protein</fullName>
    </submittedName>
</protein>
<feature type="transmembrane region" description="Helical" evidence="6">
    <location>
        <begin position="818"/>
        <end position="844"/>
    </location>
</feature>
<proteinExistence type="predicted"/>
<keyword evidence="3 6" id="KW-0812">Transmembrane</keyword>
<feature type="transmembrane region" description="Helical" evidence="6">
    <location>
        <begin position="434"/>
        <end position="452"/>
    </location>
</feature>
<accession>A0AAE9YUD2</accession>
<evidence type="ECO:0000256" key="5">
    <source>
        <dbReference type="ARBA" id="ARBA00023136"/>
    </source>
</evidence>
<name>A0AAE9YUD2_9GAMM</name>
<sequence length="856" mass="94071">MNIFNAVWFRQSKRLLLHELRRGDLTIICLAIVLAVATVFSLSGFSGQIQQALLNKSTSFIASDRVLQTSREIAPAIIDKSEQLGLDNAKQVLMSSMVFAGDKMQLAQLKAVSDAYPLRGELLISFPQHKLVNQRRNAPEAGKVWVEKKVLSALDLTMGDTIEIGVSSFVLDGIIEQIPDASFSVFTNGPAIILNESDIGKTQLIQPASRLTYKYLFAGDNDAVEAFEAWIKPQVNETQRWYDIQSRQSPLANALNRAEKYLSLASMLGIILAAVAVAVASRRYSHRHQPMVAVFKAMGASMAHIQKLYCLHWGLLSLFGIFVGIVLGYALLQGGLYAVKDFLPVNDFVFSWYPLVISCVTGLICAIAFAVTPLKHLVATPALSVIRGFSQQESGADNGSSLSFKQRVQQGGQYLLPLAALFTLLFMFSKDLLLSFALLIGGILVAGILVLFGRGLMSAGRVAGTQAGKSWHLAMANLKRRAKENSVQLVSFTIAIKLLLLIVVIRSALLSEWQQQLPQDAPNRFLINVSGPEVTQVDDFVAKHGLKTSGLYPVVRGRLTAINEEKVAQKVTKEEDKASDNGRRGVGRELNLTWREQLPKENNIIDGSWWSESGAESSGQPQVSVEHGLAERLELKIGDTLTFQLGSEFFTVPVTSIREVNWQSMQPNFFMIFSPGVLADFPATYISSLYIPDEKDQALQDFMTQHPTISMIDVDAMIGQLHSVIEQVSLAVEFILVLVVIAGSLVLVAQVQASMEEREREVAILRTLGAKGALLRNSVLFEFVALGAIAGFMASIAMEIAVYFLQTRVFDMSASLHFQYWGLGIVSGGLFVGLVGMLSCWRLLNMSSVTLIRRTM</sequence>
<dbReference type="RefSeq" id="WP_044833535.1">
    <property type="nucleotide sequence ID" value="NZ_CP059735.1"/>
</dbReference>
<feature type="transmembrane region" description="Helical" evidence="6">
    <location>
        <begin position="261"/>
        <end position="281"/>
    </location>
</feature>
<dbReference type="InterPro" id="IPR003838">
    <property type="entry name" value="ABC3_permease_C"/>
</dbReference>
<organism evidence="8 9">
    <name type="scientific">Thalassomonas actiniarum</name>
    <dbReference type="NCBI Taxonomy" id="485447"/>
    <lineage>
        <taxon>Bacteria</taxon>
        <taxon>Pseudomonadati</taxon>
        <taxon>Pseudomonadota</taxon>
        <taxon>Gammaproteobacteria</taxon>
        <taxon>Alteromonadales</taxon>
        <taxon>Colwelliaceae</taxon>
        <taxon>Thalassomonas</taxon>
    </lineage>
</organism>
<evidence type="ECO:0000256" key="3">
    <source>
        <dbReference type="ARBA" id="ARBA00022692"/>
    </source>
</evidence>
<reference evidence="8 9" key="2">
    <citation type="journal article" date="2022" name="Mar. Drugs">
        <title>Bioassay-Guided Fractionation Leads to the Detection of Cholic Acid Generated by the Rare Thalassomonas sp.</title>
        <authorList>
            <person name="Pheiffer F."/>
            <person name="Schneider Y.K."/>
            <person name="Hansen E.H."/>
            <person name="Andersen J.H."/>
            <person name="Isaksson J."/>
            <person name="Busche T."/>
            <person name="R C."/>
            <person name="Kalinowski J."/>
            <person name="Zyl L.V."/>
            <person name="Trindade M."/>
        </authorList>
    </citation>
    <scope>NUCLEOTIDE SEQUENCE [LARGE SCALE GENOMIC DNA]</scope>
    <source>
        <strain evidence="8 9">A5K-106</strain>
    </source>
</reference>
<gene>
    <name evidence="8" type="ORF">SG35_012620</name>
</gene>
<feature type="transmembrane region" description="Helical" evidence="6">
    <location>
        <begin position="308"/>
        <end position="332"/>
    </location>
</feature>
<evidence type="ECO:0000313" key="9">
    <source>
        <dbReference type="Proteomes" id="UP000032568"/>
    </source>
</evidence>
<feature type="domain" description="ABC3 transporter permease C-terminal" evidence="7">
    <location>
        <begin position="734"/>
        <end position="846"/>
    </location>
</feature>
<evidence type="ECO:0000256" key="6">
    <source>
        <dbReference type="SAM" id="Phobius"/>
    </source>
</evidence>
<evidence type="ECO:0000256" key="1">
    <source>
        <dbReference type="ARBA" id="ARBA00004651"/>
    </source>
</evidence>
<feature type="transmembrane region" description="Helical" evidence="6">
    <location>
        <begin position="730"/>
        <end position="751"/>
    </location>
</feature>
<feature type="transmembrane region" description="Helical" evidence="6">
    <location>
        <begin position="489"/>
        <end position="509"/>
    </location>
</feature>
<dbReference type="Proteomes" id="UP000032568">
    <property type="component" value="Chromosome"/>
</dbReference>
<feature type="transmembrane region" description="Helical" evidence="6">
    <location>
        <begin position="352"/>
        <end position="371"/>
    </location>
</feature>
<evidence type="ECO:0000259" key="7">
    <source>
        <dbReference type="Pfam" id="PF02687"/>
    </source>
</evidence>
<dbReference type="PANTHER" id="PTHR30287:SF1">
    <property type="entry name" value="INNER MEMBRANE PROTEIN"/>
    <property type="match status" value="1"/>
</dbReference>
<dbReference type="GO" id="GO:0005886">
    <property type="term" value="C:plasma membrane"/>
    <property type="evidence" value="ECO:0007669"/>
    <property type="project" value="UniProtKB-SubCell"/>
</dbReference>
<dbReference type="EMBL" id="CP059735">
    <property type="protein sequence ID" value="WDE01391.1"/>
    <property type="molecule type" value="Genomic_DNA"/>
</dbReference>
<dbReference type="PANTHER" id="PTHR30287">
    <property type="entry name" value="MEMBRANE COMPONENT OF PREDICTED ABC SUPERFAMILY METABOLITE UPTAKE TRANSPORTER"/>
    <property type="match status" value="1"/>
</dbReference>
<reference evidence="8 9" key="1">
    <citation type="journal article" date="2015" name="Genome Announc.">
        <title>Draft Genome Sequences of Marine Isolates of Thalassomonas viridans and Thalassomonas actiniarum.</title>
        <authorList>
            <person name="Olonade I."/>
            <person name="van Zyl L.J."/>
            <person name="Trindade M."/>
        </authorList>
    </citation>
    <scope>NUCLEOTIDE SEQUENCE [LARGE SCALE GENOMIC DNA]</scope>
    <source>
        <strain evidence="8 9">A5K-106</strain>
    </source>
</reference>
<feature type="domain" description="ABC3 transporter permease C-terminal" evidence="7">
    <location>
        <begin position="265"/>
        <end position="380"/>
    </location>
</feature>
<evidence type="ECO:0000313" key="8">
    <source>
        <dbReference type="EMBL" id="WDE01391.1"/>
    </source>
</evidence>
<dbReference type="InterPro" id="IPR038766">
    <property type="entry name" value="Membrane_comp_ABC_pdt"/>
</dbReference>
<dbReference type="Pfam" id="PF02687">
    <property type="entry name" value="FtsX"/>
    <property type="match status" value="2"/>
</dbReference>
<feature type="transmembrane region" description="Helical" evidence="6">
    <location>
        <begin position="411"/>
        <end position="428"/>
    </location>
</feature>
<comment type="subcellular location">
    <subcellularLocation>
        <location evidence="1">Cell membrane</location>
        <topology evidence="1">Multi-pass membrane protein</topology>
    </subcellularLocation>
</comment>
<evidence type="ECO:0000256" key="4">
    <source>
        <dbReference type="ARBA" id="ARBA00022989"/>
    </source>
</evidence>
<keyword evidence="5 6" id="KW-0472">Membrane</keyword>
<dbReference type="KEGG" id="tact:SG35_012620"/>
<dbReference type="AlphaFoldDB" id="A0AAE9YUD2"/>
<feature type="transmembrane region" description="Helical" evidence="6">
    <location>
        <begin position="779"/>
        <end position="806"/>
    </location>
</feature>
<keyword evidence="2" id="KW-1003">Cell membrane</keyword>
<keyword evidence="4 6" id="KW-1133">Transmembrane helix</keyword>